<name>A0A6A6DCY0_9PEZI</name>
<dbReference type="EMBL" id="ML994716">
    <property type="protein sequence ID" value="KAF2176069.1"/>
    <property type="molecule type" value="Genomic_DNA"/>
</dbReference>
<proteinExistence type="predicted"/>
<reference evidence="1" key="1">
    <citation type="journal article" date="2020" name="Stud. Mycol.">
        <title>101 Dothideomycetes genomes: a test case for predicting lifestyles and emergence of pathogens.</title>
        <authorList>
            <person name="Haridas S."/>
            <person name="Albert R."/>
            <person name="Binder M."/>
            <person name="Bloem J."/>
            <person name="Labutti K."/>
            <person name="Salamov A."/>
            <person name="Andreopoulos B."/>
            <person name="Baker S."/>
            <person name="Barry K."/>
            <person name="Bills G."/>
            <person name="Bluhm B."/>
            <person name="Cannon C."/>
            <person name="Castanera R."/>
            <person name="Culley D."/>
            <person name="Daum C."/>
            <person name="Ezra D."/>
            <person name="Gonzalez J."/>
            <person name="Henrissat B."/>
            <person name="Kuo A."/>
            <person name="Liang C."/>
            <person name="Lipzen A."/>
            <person name="Lutzoni F."/>
            <person name="Magnuson J."/>
            <person name="Mondo S."/>
            <person name="Nolan M."/>
            <person name="Ohm R."/>
            <person name="Pangilinan J."/>
            <person name="Park H.-J."/>
            <person name="Ramirez L."/>
            <person name="Alfaro M."/>
            <person name="Sun H."/>
            <person name="Tritt A."/>
            <person name="Yoshinaga Y."/>
            <person name="Zwiers L.-H."/>
            <person name="Turgeon B."/>
            <person name="Goodwin S."/>
            <person name="Spatafora J."/>
            <person name="Crous P."/>
            <person name="Grigoriev I."/>
        </authorList>
    </citation>
    <scope>NUCLEOTIDE SEQUENCE</scope>
    <source>
        <strain evidence="1">CBS 207.26</strain>
    </source>
</reference>
<dbReference type="Proteomes" id="UP000800200">
    <property type="component" value="Unassembled WGS sequence"/>
</dbReference>
<sequence length="57" mass="7090">LAILDSFNSILFFHREIFMFFKYYIRVEKKSVFKLINKYFNIIKINKCGLLYIYRLL</sequence>
<organism evidence="1 2">
    <name type="scientific">Zopfia rhizophila CBS 207.26</name>
    <dbReference type="NCBI Taxonomy" id="1314779"/>
    <lineage>
        <taxon>Eukaryota</taxon>
        <taxon>Fungi</taxon>
        <taxon>Dikarya</taxon>
        <taxon>Ascomycota</taxon>
        <taxon>Pezizomycotina</taxon>
        <taxon>Dothideomycetes</taxon>
        <taxon>Dothideomycetes incertae sedis</taxon>
        <taxon>Zopfiaceae</taxon>
        <taxon>Zopfia</taxon>
    </lineage>
</organism>
<accession>A0A6A6DCY0</accession>
<dbReference type="AlphaFoldDB" id="A0A6A6DCY0"/>
<protein>
    <submittedName>
        <fullName evidence="1">Uncharacterized protein</fullName>
    </submittedName>
</protein>
<keyword evidence="2" id="KW-1185">Reference proteome</keyword>
<gene>
    <name evidence="1" type="ORF">K469DRAFT_541323</name>
</gene>
<evidence type="ECO:0000313" key="2">
    <source>
        <dbReference type="Proteomes" id="UP000800200"/>
    </source>
</evidence>
<feature type="non-terminal residue" evidence="1">
    <location>
        <position position="1"/>
    </location>
</feature>
<feature type="non-terminal residue" evidence="1">
    <location>
        <position position="57"/>
    </location>
</feature>
<evidence type="ECO:0000313" key="1">
    <source>
        <dbReference type="EMBL" id="KAF2176069.1"/>
    </source>
</evidence>